<reference evidence="1 2" key="1">
    <citation type="submission" date="2018-01" db="EMBL/GenBank/DDBJ databases">
        <authorList>
            <person name="Gaut B.S."/>
            <person name="Morton B.R."/>
            <person name="Clegg M.T."/>
            <person name="Duvall M.R."/>
        </authorList>
    </citation>
    <scope>NUCLEOTIDE SEQUENCE [LARGE SCALE GENOMIC DNA]</scope>
    <source>
        <strain evidence="1">Cupriavidus taiwanensis LMG 19425</strain>
        <plasmid evidence="2">Plasmid iii</plasmid>
    </source>
</reference>
<dbReference type="EMBL" id="LT991978">
    <property type="protein sequence ID" value="SPK77288.1"/>
    <property type="molecule type" value="Genomic_DNA"/>
</dbReference>
<evidence type="ECO:0000313" key="2">
    <source>
        <dbReference type="Proteomes" id="UP000255505"/>
    </source>
</evidence>
<dbReference type="AlphaFoldDB" id="A0A375ISZ1"/>
<evidence type="ECO:0000313" key="1">
    <source>
        <dbReference type="EMBL" id="SPK77288.1"/>
    </source>
</evidence>
<accession>A0A375ISZ1</accession>
<proteinExistence type="predicted"/>
<geneLocation type="plasmid" evidence="1">
    <name>III</name>
</geneLocation>
<organism evidence="1 2">
    <name type="scientific">Cupriavidus taiwanensis</name>
    <dbReference type="NCBI Taxonomy" id="164546"/>
    <lineage>
        <taxon>Bacteria</taxon>
        <taxon>Pseudomonadati</taxon>
        <taxon>Pseudomonadota</taxon>
        <taxon>Betaproteobacteria</taxon>
        <taxon>Burkholderiales</taxon>
        <taxon>Burkholderiaceae</taxon>
        <taxon>Cupriavidus</taxon>
    </lineage>
</organism>
<keyword evidence="1" id="KW-0614">Plasmid</keyword>
<gene>
    <name evidence="1" type="ORF">CT19425_P30137</name>
</gene>
<sequence>MTVYVLKEDLKTLRNYRHLGYAKRF</sequence>
<protein>
    <submittedName>
        <fullName evidence="1">Uncharacterized protein</fullName>
    </submittedName>
</protein>
<name>A0A375ISZ1_9BURK</name>
<dbReference type="Proteomes" id="UP000255505">
    <property type="component" value="Plasmid III"/>
</dbReference>